<evidence type="ECO:0000313" key="6">
    <source>
        <dbReference type="Proteomes" id="UP000028607"/>
    </source>
</evidence>
<dbReference type="RefSeq" id="WP_038147984.1">
    <property type="nucleotide sequence ID" value="NZ_AQRC01000014.1"/>
</dbReference>
<dbReference type="Pfam" id="PF03776">
    <property type="entry name" value="MinE"/>
    <property type="match status" value="1"/>
</dbReference>
<dbReference type="OrthoDB" id="9802655at2"/>
<dbReference type="Gene3D" id="3.30.1070.10">
    <property type="entry name" value="Cell division topological specificity factor MinE"/>
    <property type="match status" value="1"/>
</dbReference>
<dbReference type="GO" id="GO:0032955">
    <property type="term" value="P:regulation of division septum assembly"/>
    <property type="evidence" value="ECO:0007669"/>
    <property type="project" value="InterPro"/>
</dbReference>
<keyword evidence="4 5" id="KW-0132">Cell division</keyword>
<accession>A0A085TT56</accession>
<proteinExistence type="inferred from homology"/>
<dbReference type="STRING" id="1317124.DW2_15595"/>
<dbReference type="PATRIC" id="fig|1317124.6.peg.3137"/>
<dbReference type="eggNOG" id="COG0851">
    <property type="taxonomic scope" value="Bacteria"/>
</dbReference>
<evidence type="ECO:0000256" key="4">
    <source>
        <dbReference type="HAMAP-Rule" id="MF_00262"/>
    </source>
</evidence>
<dbReference type="NCBIfam" id="NF001422">
    <property type="entry name" value="PRK00296.1"/>
    <property type="match status" value="1"/>
</dbReference>
<dbReference type="GO" id="GO:0051301">
    <property type="term" value="P:cell division"/>
    <property type="evidence" value="ECO:0007669"/>
    <property type="project" value="UniProtKB-KW"/>
</dbReference>
<sequence length="96" mass="11069">MSLFGFALKPRRSKSAQTAKDRLQILLAHESRSGSKEPDYLPKLQRDIIEVIRKYMKVQDDDVMIRMERENGLSSLEINIEMSADEKKGESAKKKD</sequence>
<dbReference type="SUPFAM" id="SSF55229">
    <property type="entry name" value="Cell division protein MinE topological specificity domain"/>
    <property type="match status" value="1"/>
</dbReference>
<dbReference type="NCBIfam" id="TIGR01215">
    <property type="entry name" value="minE"/>
    <property type="match status" value="1"/>
</dbReference>
<comment type="caution">
    <text evidence="5">The sequence shown here is derived from an EMBL/GenBank/DDBJ whole genome shotgun (WGS) entry which is preliminary data.</text>
</comment>
<dbReference type="InterPro" id="IPR036707">
    <property type="entry name" value="MinE_sf"/>
</dbReference>
<evidence type="ECO:0000313" key="5">
    <source>
        <dbReference type="EMBL" id="KFE33903.1"/>
    </source>
</evidence>
<reference evidence="5 6" key="2">
    <citation type="journal article" date="2015" name="Antonie Van Leeuwenhoek">
        <title>Thioclava indica sp. nov., isolated from surface seawater of the Indian Ocean.</title>
        <authorList>
            <person name="Liu Y."/>
            <person name="Lai Q."/>
            <person name="Du J."/>
            <person name="Xu H."/>
            <person name="Jiang L."/>
            <person name="Shao Z."/>
        </authorList>
    </citation>
    <scope>NUCLEOTIDE SEQUENCE [LARGE SCALE GENOMIC DNA]</scope>
    <source>
        <strain evidence="5 6">13D2W-2</strain>
    </source>
</reference>
<dbReference type="InterPro" id="IPR005527">
    <property type="entry name" value="MinE"/>
</dbReference>
<reference evidence="6" key="1">
    <citation type="submission" date="2013-04" db="EMBL/GenBank/DDBJ databases">
        <title>Thioclava sp. 13D2W-2 Genome Sequencing.</title>
        <authorList>
            <person name="Lai Q."/>
            <person name="Li G."/>
            <person name="Shao Z."/>
        </authorList>
    </citation>
    <scope>NUCLEOTIDE SEQUENCE [LARGE SCALE GENOMIC DNA]</scope>
    <source>
        <strain evidence="6">13D2W-2</strain>
    </source>
</reference>
<evidence type="ECO:0000256" key="1">
    <source>
        <dbReference type="ARBA" id="ARBA00008168"/>
    </source>
</evidence>
<protein>
    <recommendedName>
        <fullName evidence="2 4">Cell division topological specificity factor</fullName>
    </recommendedName>
</protein>
<dbReference type="AlphaFoldDB" id="A0A085TT56"/>
<keyword evidence="4" id="KW-0131">Cell cycle</keyword>
<dbReference type="EMBL" id="AQRC01000014">
    <property type="protein sequence ID" value="KFE33903.1"/>
    <property type="molecule type" value="Genomic_DNA"/>
</dbReference>
<evidence type="ECO:0000256" key="2">
    <source>
        <dbReference type="ARBA" id="ARBA00020112"/>
    </source>
</evidence>
<dbReference type="HAMAP" id="MF_00262">
    <property type="entry name" value="MinE"/>
    <property type="match status" value="1"/>
</dbReference>
<name>A0A085TT56_9RHOB</name>
<gene>
    <name evidence="4" type="primary">minE</name>
    <name evidence="5" type="ORF">DW2_15595</name>
</gene>
<keyword evidence="6" id="KW-1185">Reference proteome</keyword>
<comment type="similarity">
    <text evidence="1 4">Belongs to the MinE family.</text>
</comment>
<organism evidence="5 6">
    <name type="scientific">Thioclava atlantica</name>
    <dbReference type="NCBI Taxonomy" id="1317124"/>
    <lineage>
        <taxon>Bacteria</taxon>
        <taxon>Pseudomonadati</taxon>
        <taxon>Pseudomonadota</taxon>
        <taxon>Alphaproteobacteria</taxon>
        <taxon>Rhodobacterales</taxon>
        <taxon>Paracoccaceae</taxon>
        <taxon>Thioclava</taxon>
    </lineage>
</organism>
<evidence type="ECO:0000256" key="3">
    <source>
        <dbReference type="ARBA" id="ARBA00025265"/>
    </source>
</evidence>
<dbReference type="Proteomes" id="UP000028607">
    <property type="component" value="Unassembled WGS sequence"/>
</dbReference>
<comment type="function">
    <text evidence="3 4">Prevents the cell division inhibition by proteins MinC and MinD at internal division sites while permitting inhibition at polar sites. This ensures cell division at the proper site by restricting the formation of a division septum at the midpoint of the long axis of the cell.</text>
</comment>